<dbReference type="PANTHER" id="PTHR45615">
    <property type="entry name" value="MYOSIN HEAVY CHAIN, NON-MUSCLE"/>
    <property type="match status" value="1"/>
</dbReference>
<sequence length="455" mass="51927">MRLRDVTTDMRLRDATTDMKLRDATTDMKLRDVTTDMRLRDVTTETSRVPINFAFNIRRDLVCTSGGNMGGFFSTDKPETGSVIRAADSAAEEVIKTQDEIQKKFKELRDVIGKQNENVETLTKTKARTMDLFNNMQRDDNTGPTHSKKTCTGSDPICEHSKEIKDLKKRMKELRSTLVEKKKEFEKEKQTIATERKRSQEEISGLESDKSRLQMEKTQLESNESRLQMEKQQLESNESRLQMEKQQLESEKSRLQTEKQQLESEQSRLQMDKQQLESEKKSNLHKIQDLENNIKQAEEHIRLAKQKKVRVSLYSGNHTTLMEASAELNKMLCFHWEALGILATVEPCLDPKAHTGTTPLIILCINASRLGTDVSNATQNIHCDQSVAVVILHHKELHALPSQPSEKLLVGAQYRQLGAIVDIAFLKTKGLYACDMNEKALDKLTAFISNFIQQG</sequence>
<dbReference type="EMBL" id="NEDP02002500">
    <property type="protein sequence ID" value="OWF50700.1"/>
    <property type="molecule type" value="Genomic_DNA"/>
</dbReference>
<evidence type="ECO:0000313" key="2">
    <source>
        <dbReference type="EMBL" id="OWF50700.1"/>
    </source>
</evidence>
<gene>
    <name evidence="2" type="ORF">KP79_PYT18352</name>
</gene>
<evidence type="ECO:0000313" key="3">
    <source>
        <dbReference type="Proteomes" id="UP000242188"/>
    </source>
</evidence>
<accession>A0A210QPN8</accession>
<feature type="region of interest" description="Disordered" evidence="1">
    <location>
        <begin position="185"/>
        <end position="283"/>
    </location>
</feature>
<dbReference type="PANTHER" id="PTHR45615:SF80">
    <property type="entry name" value="GRIP DOMAIN-CONTAINING PROTEIN"/>
    <property type="match status" value="1"/>
</dbReference>
<comment type="caution">
    <text evidence="2">The sequence shown here is derived from an EMBL/GenBank/DDBJ whole genome shotgun (WGS) entry which is preliminary data.</text>
</comment>
<reference evidence="2 3" key="1">
    <citation type="journal article" date="2017" name="Nat. Ecol. Evol.">
        <title>Scallop genome provides insights into evolution of bilaterian karyotype and development.</title>
        <authorList>
            <person name="Wang S."/>
            <person name="Zhang J."/>
            <person name="Jiao W."/>
            <person name="Li J."/>
            <person name="Xun X."/>
            <person name="Sun Y."/>
            <person name="Guo X."/>
            <person name="Huan P."/>
            <person name="Dong B."/>
            <person name="Zhang L."/>
            <person name="Hu X."/>
            <person name="Sun X."/>
            <person name="Wang J."/>
            <person name="Zhao C."/>
            <person name="Wang Y."/>
            <person name="Wang D."/>
            <person name="Huang X."/>
            <person name="Wang R."/>
            <person name="Lv J."/>
            <person name="Li Y."/>
            <person name="Zhang Z."/>
            <person name="Liu B."/>
            <person name="Lu W."/>
            <person name="Hui Y."/>
            <person name="Liang J."/>
            <person name="Zhou Z."/>
            <person name="Hou R."/>
            <person name="Li X."/>
            <person name="Liu Y."/>
            <person name="Li H."/>
            <person name="Ning X."/>
            <person name="Lin Y."/>
            <person name="Zhao L."/>
            <person name="Xing Q."/>
            <person name="Dou J."/>
            <person name="Li Y."/>
            <person name="Mao J."/>
            <person name="Guo H."/>
            <person name="Dou H."/>
            <person name="Li T."/>
            <person name="Mu C."/>
            <person name="Jiang W."/>
            <person name="Fu Q."/>
            <person name="Fu X."/>
            <person name="Miao Y."/>
            <person name="Liu J."/>
            <person name="Yu Q."/>
            <person name="Li R."/>
            <person name="Liao H."/>
            <person name="Li X."/>
            <person name="Kong Y."/>
            <person name="Jiang Z."/>
            <person name="Chourrout D."/>
            <person name="Li R."/>
            <person name="Bao Z."/>
        </authorList>
    </citation>
    <scope>NUCLEOTIDE SEQUENCE [LARGE SCALE GENOMIC DNA]</scope>
    <source>
        <strain evidence="2 3">PY_sf001</strain>
    </source>
</reference>
<evidence type="ECO:0000256" key="1">
    <source>
        <dbReference type="SAM" id="MobiDB-lite"/>
    </source>
</evidence>
<keyword evidence="3" id="KW-1185">Reference proteome</keyword>
<feature type="region of interest" description="Disordered" evidence="1">
    <location>
        <begin position="135"/>
        <end position="155"/>
    </location>
</feature>
<feature type="compositionally biased region" description="Polar residues" evidence="1">
    <location>
        <begin position="135"/>
        <end position="153"/>
    </location>
</feature>
<proteinExistence type="predicted"/>
<organism evidence="2 3">
    <name type="scientific">Mizuhopecten yessoensis</name>
    <name type="common">Japanese scallop</name>
    <name type="synonym">Patinopecten yessoensis</name>
    <dbReference type="NCBI Taxonomy" id="6573"/>
    <lineage>
        <taxon>Eukaryota</taxon>
        <taxon>Metazoa</taxon>
        <taxon>Spiralia</taxon>
        <taxon>Lophotrochozoa</taxon>
        <taxon>Mollusca</taxon>
        <taxon>Bivalvia</taxon>
        <taxon>Autobranchia</taxon>
        <taxon>Pteriomorphia</taxon>
        <taxon>Pectinida</taxon>
        <taxon>Pectinoidea</taxon>
        <taxon>Pectinidae</taxon>
        <taxon>Mizuhopecten</taxon>
    </lineage>
</organism>
<dbReference type="AlphaFoldDB" id="A0A210QPN8"/>
<protein>
    <submittedName>
        <fullName evidence="2">Uncharacterized protein</fullName>
    </submittedName>
</protein>
<dbReference type="OrthoDB" id="10031171at2759"/>
<name>A0A210QPN8_MIZYE</name>
<dbReference type="Proteomes" id="UP000242188">
    <property type="component" value="Unassembled WGS sequence"/>
</dbReference>